<proteinExistence type="predicted"/>
<name>A0A521BEH3_9RHOB</name>
<protein>
    <submittedName>
        <fullName evidence="2">Uncharacterized protein</fullName>
    </submittedName>
</protein>
<dbReference type="RefSeq" id="WP_142661794.1">
    <property type="nucleotide sequence ID" value="NZ_FXTK01000002.1"/>
</dbReference>
<feature type="region of interest" description="Disordered" evidence="1">
    <location>
        <begin position="146"/>
        <end position="170"/>
    </location>
</feature>
<keyword evidence="3" id="KW-1185">Reference proteome</keyword>
<accession>A0A521BEH3</accession>
<dbReference type="EMBL" id="FXTK01000002">
    <property type="protein sequence ID" value="SMO45473.1"/>
    <property type="molecule type" value="Genomic_DNA"/>
</dbReference>
<dbReference type="Proteomes" id="UP000319014">
    <property type="component" value="Unassembled WGS sequence"/>
</dbReference>
<evidence type="ECO:0000313" key="2">
    <source>
        <dbReference type="EMBL" id="SMO45473.1"/>
    </source>
</evidence>
<dbReference type="OrthoDB" id="7779176at2"/>
<sequence length="207" mass="21870">MTARPDPTELRMARARVRIMAARAARSQPGLRAEGRVAGRLGSDLAPLDATMDPTAARLALVTDPALAGRVFHAAAAALMAGQIARAITPDAVADLPVPAEYHDFALRHRALALPGAVADYPTLVAQVQAVWAAMLPPPLSGEYDPGIPAPDVRPITMPDRPAQPRRRWGRAPAQVLALAPLPANPDRHAAALNAALAEFLTPEARR</sequence>
<gene>
    <name evidence="2" type="ORF">SAMN06265221_102259</name>
</gene>
<reference evidence="2 3" key="1">
    <citation type="submission" date="2017-05" db="EMBL/GenBank/DDBJ databases">
        <authorList>
            <person name="Varghese N."/>
            <person name="Submissions S."/>
        </authorList>
    </citation>
    <scope>NUCLEOTIDE SEQUENCE [LARGE SCALE GENOMIC DNA]</scope>
    <source>
        <strain evidence="2 3">DSM 100094</strain>
    </source>
</reference>
<evidence type="ECO:0000313" key="3">
    <source>
        <dbReference type="Proteomes" id="UP000319014"/>
    </source>
</evidence>
<organism evidence="2 3">
    <name type="scientific">Paracoccus laeviglucosivorans</name>
    <dbReference type="NCBI Taxonomy" id="1197861"/>
    <lineage>
        <taxon>Bacteria</taxon>
        <taxon>Pseudomonadati</taxon>
        <taxon>Pseudomonadota</taxon>
        <taxon>Alphaproteobacteria</taxon>
        <taxon>Rhodobacterales</taxon>
        <taxon>Paracoccaceae</taxon>
        <taxon>Paracoccus</taxon>
    </lineage>
</organism>
<dbReference type="AlphaFoldDB" id="A0A521BEH3"/>
<evidence type="ECO:0000256" key="1">
    <source>
        <dbReference type="SAM" id="MobiDB-lite"/>
    </source>
</evidence>